<dbReference type="PROSITE" id="PS50043">
    <property type="entry name" value="HTH_LUXR_2"/>
    <property type="match status" value="1"/>
</dbReference>
<sequence length="838" mass="89911">MSRAGSAIVPGGASLSSWEAQRRQAQEHWQSCPAPALLVEGEHGLAPERMVHQIARRTETHLVEIDDLHRLPRLGDLSDLGDLGDLGDLADAEAARAQAPTTALLLRDITRQPPAHLEAVDAVLRAGAVPVAVTARPGPEYGHRFVRAAGQGRGLRLRIRPQTFHDTAKTLAEMLGAPPTAALARLMHQHSQGRILELENLVAIGTAEGWIVDSAGRAAVARLPAWTDRRTRSLVVDRLAAAVGSDGLEVMRRLAGRGPHELEELLHGDQPPEAVFALEAEGLVRLTGRTASLTHALHRHALREPGASAGNPTGRDVAGPGSTAQGEGHDALVAAAALLGAGEITAMHVALLSADGTGTGESCPPEPGAGRPPGMLAEAPDPRVRCLSAAALAATGEMHAALALLGPPHADVRSASLPGTLHAFIRWGLLQDRMGRPHHLGTGSETGLAGRLRSFHAGGPRESLRRFSPPARRPAEGSSRGGEQILPDLDARRLERCVALALEAYAAAQLDECARARESLAELEAIGEPGVPVVCLSWVTDRMGVARTLLDLSLPTVPGAFRDRQPPERMLLTAQAAGAVELFAEVARGTPPEELRERLDDLWSQFEAEGPIGHVTRKHLEALDFLVDGDRSRQLQGPPGASVALVGESLADPWVTVIVELARLLHAPVEELTATLRARGSRTEALPGVRRLMVRCVALRRGHDLPMTALMELRRACRRLDVETELVDLLTAHLADDDAAKDEAEERLRRRRPHLRPRLEGSGPGPGGPVWTQARMLLSPREQEIVELLLRGLSTADVADRAGISVRTVQTHVRHVYRKLRVTSRTELRARLISRSTP</sequence>
<evidence type="ECO:0000259" key="5">
    <source>
        <dbReference type="PROSITE" id="PS50043"/>
    </source>
</evidence>
<name>A0ABP6LVT9_9MICC</name>
<dbReference type="PRINTS" id="PR00038">
    <property type="entry name" value="HTHLUXR"/>
</dbReference>
<feature type="domain" description="HTH luxR-type" evidence="5">
    <location>
        <begin position="771"/>
        <end position="836"/>
    </location>
</feature>
<comment type="caution">
    <text evidence="6">The sequence shown here is derived from an EMBL/GenBank/DDBJ whole genome shotgun (WGS) entry which is preliminary data.</text>
</comment>
<feature type="region of interest" description="Disordered" evidence="4">
    <location>
        <begin position="1"/>
        <end position="22"/>
    </location>
</feature>
<reference evidence="7" key="1">
    <citation type="journal article" date="2019" name="Int. J. Syst. Evol. Microbiol.">
        <title>The Global Catalogue of Microorganisms (GCM) 10K type strain sequencing project: providing services to taxonomists for standard genome sequencing and annotation.</title>
        <authorList>
            <consortium name="The Broad Institute Genomics Platform"/>
            <consortium name="The Broad Institute Genome Sequencing Center for Infectious Disease"/>
            <person name="Wu L."/>
            <person name="Ma J."/>
        </authorList>
    </citation>
    <scope>NUCLEOTIDE SEQUENCE [LARGE SCALE GENOMIC DNA]</scope>
    <source>
        <strain evidence="7">JCM 14309</strain>
    </source>
</reference>
<dbReference type="Pfam" id="PF00196">
    <property type="entry name" value="GerE"/>
    <property type="match status" value="1"/>
</dbReference>
<dbReference type="EMBL" id="BAAAVT010000004">
    <property type="protein sequence ID" value="GAA3055642.1"/>
    <property type="molecule type" value="Genomic_DNA"/>
</dbReference>
<dbReference type="Gene3D" id="1.10.10.10">
    <property type="entry name" value="Winged helix-like DNA-binding domain superfamily/Winged helix DNA-binding domain"/>
    <property type="match status" value="1"/>
</dbReference>
<dbReference type="Proteomes" id="UP001500236">
    <property type="component" value="Unassembled WGS sequence"/>
</dbReference>
<keyword evidence="3" id="KW-0804">Transcription</keyword>
<evidence type="ECO:0000313" key="7">
    <source>
        <dbReference type="Proteomes" id="UP001500236"/>
    </source>
</evidence>
<feature type="region of interest" description="Disordered" evidence="4">
    <location>
        <begin position="439"/>
        <end position="484"/>
    </location>
</feature>
<evidence type="ECO:0000313" key="6">
    <source>
        <dbReference type="EMBL" id="GAA3055642.1"/>
    </source>
</evidence>
<evidence type="ECO:0000256" key="1">
    <source>
        <dbReference type="ARBA" id="ARBA00023015"/>
    </source>
</evidence>
<dbReference type="PANTHER" id="PTHR44688:SF16">
    <property type="entry name" value="DNA-BINDING TRANSCRIPTIONAL ACTIVATOR DEVR_DOSR"/>
    <property type="match status" value="1"/>
</dbReference>
<dbReference type="CDD" id="cd06170">
    <property type="entry name" value="LuxR_C_like"/>
    <property type="match status" value="1"/>
</dbReference>
<keyword evidence="7" id="KW-1185">Reference proteome</keyword>
<keyword evidence="2" id="KW-0238">DNA-binding</keyword>
<evidence type="ECO:0000256" key="2">
    <source>
        <dbReference type="ARBA" id="ARBA00023125"/>
    </source>
</evidence>
<organism evidence="6 7">
    <name type="scientific">Nesterenkonia aethiopica</name>
    <dbReference type="NCBI Taxonomy" id="269144"/>
    <lineage>
        <taxon>Bacteria</taxon>
        <taxon>Bacillati</taxon>
        <taxon>Actinomycetota</taxon>
        <taxon>Actinomycetes</taxon>
        <taxon>Micrococcales</taxon>
        <taxon>Micrococcaceae</taxon>
        <taxon>Nesterenkonia</taxon>
    </lineage>
</organism>
<proteinExistence type="predicted"/>
<dbReference type="InterPro" id="IPR000792">
    <property type="entry name" value="Tscrpt_reg_LuxR_C"/>
</dbReference>
<gene>
    <name evidence="6" type="ORF">GCM10010529_06990</name>
</gene>
<keyword evidence="1" id="KW-0805">Transcription regulation</keyword>
<protein>
    <recommendedName>
        <fullName evidence="5">HTH luxR-type domain-containing protein</fullName>
    </recommendedName>
</protein>
<evidence type="ECO:0000256" key="3">
    <source>
        <dbReference type="ARBA" id="ARBA00023163"/>
    </source>
</evidence>
<feature type="region of interest" description="Disordered" evidence="4">
    <location>
        <begin position="303"/>
        <end position="326"/>
    </location>
</feature>
<dbReference type="SUPFAM" id="SSF46894">
    <property type="entry name" value="C-terminal effector domain of the bipartite response regulators"/>
    <property type="match status" value="1"/>
</dbReference>
<dbReference type="PANTHER" id="PTHR44688">
    <property type="entry name" value="DNA-BINDING TRANSCRIPTIONAL ACTIVATOR DEVR_DOSR"/>
    <property type="match status" value="1"/>
</dbReference>
<evidence type="ECO:0000256" key="4">
    <source>
        <dbReference type="SAM" id="MobiDB-lite"/>
    </source>
</evidence>
<accession>A0ABP6LVT9</accession>
<dbReference type="RefSeq" id="WP_344685388.1">
    <property type="nucleotide sequence ID" value="NZ_BAAAVT010000004.1"/>
</dbReference>
<feature type="region of interest" description="Disordered" evidence="4">
    <location>
        <begin position="740"/>
        <end position="771"/>
    </location>
</feature>
<dbReference type="InterPro" id="IPR016032">
    <property type="entry name" value="Sig_transdc_resp-reg_C-effctor"/>
</dbReference>
<dbReference type="InterPro" id="IPR036388">
    <property type="entry name" value="WH-like_DNA-bd_sf"/>
</dbReference>
<dbReference type="SMART" id="SM00421">
    <property type="entry name" value="HTH_LUXR"/>
    <property type="match status" value="1"/>
</dbReference>